<keyword evidence="6" id="KW-1185">Reference proteome</keyword>
<feature type="domain" description="Peptidase S1" evidence="5">
    <location>
        <begin position="585"/>
        <end position="826"/>
    </location>
</feature>
<sequence>MIWMVVLWLQAALASEQISVQNPEDVLCPPLVPCERRLDVETLHFVNESAPDPLPEPLSTDSILDEDEELGTHANEFGDVDVVPTVFPVPSSRSIPEHEEDLSDEESIELSTEAVTVKPVLEQRRTTSAQFHELPDPQRIPPPIMFSGEPSVMEKFLNVRPPRAALKYAAAVRRYREEKHEGEVRVKKKFDPLSGRTEICECRTIVVQDVIEKPVHDIHSETVRIVAPYVEQTRVRITSKQPAQGQRTPILFKKIRDPETKDLSIATGTRVNNNAFFKLRKPALLKVSNSEYGRDSDELELIEITTARPNYVNAFERPKSDATYYQKQYTAMNSWRTPHSEMWSHLESTDHDEQGEDEVCLMLKNKGIQQARGDYYDENYDVTGQYNGKVFRPVGVTSLSIQNLPRPMNYQGVRDDWTRITQKHKDERRVIQKTSKVPDSWETLYLKGSLQRHRDADGREQPWQEDFEFRRESDQRDRPTQSTRAESQIKTIRATLRQDHSAPASSQNRRIQSERFEDEGSFPAMPRIASRQELERAFMRSRSTAEDDQNLPMEQKTRGEPEMDTEEDTRLNSNECGMIGVKPRVVNGKVAAEGQFPWLSYLRIFRDDISFMCAASIITPRYVLTAAHCLLQAGVPPTSMEVVCGVVNKTDGDPIPVHSYKMHPDYGRVPREKHDIALLRLDNRVDHRTARPICVPSDKYFIGTPDDNVIATVAGWGFNKDKTKHRDAKRSQVLMFADLVMMPGELCSEYANLKLVSFDPEVQICTLGNDTDTCYGDSGGPVMVRQRGRHIQYGVVSFGFSCAAPDMPAVSTKVSAHLDWISDSIQNWQLDPDVQRF</sequence>
<dbReference type="SMART" id="SM00020">
    <property type="entry name" value="Tryp_SPc"/>
    <property type="match status" value="1"/>
</dbReference>
<dbReference type="KEGG" id="goe:108864188"/>
<evidence type="ECO:0000256" key="4">
    <source>
        <dbReference type="SAM" id="MobiDB-lite"/>
    </source>
</evidence>
<keyword evidence="3" id="KW-0720">Serine protease</keyword>
<evidence type="ECO:0000256" key="2">
    <source>
        <dbReference type="ARBA" id="ARBA00024195"/>
    </source>
</evidence>
<evidence type="ECO:0000259" key="5">
    <source>
        <dbReference type="PROSITE" id="PS50240"/>
    </source>
</evidence>
<dbReference type="InterPro" id="IPR001254">
    <property type="entry name" value="Trypsin_dom"/>
</dbReference>
<dbReference type="GeneID" id="108864188"/>
<reference evidence="7" key="1">
    <citation type="submission" date="2025-08" db="UniProtKB">
        <authorList>
            <consortium name="RefSeq"/>
        </authorList>
    </citation>
    <scope>IDENTIFICATION</scope>
</reference>
<protein>
    <submittedName>
        <fullName evidence="7">Uncharacterized protein LOC108864188</fullName>
    </submittedName>
</protein>
<dbReference type="GO" id="GO:0004252">
    <property type="term" value="F:serine-type endopeptidase activity"/>
    <property type="evidence" value="ECO:0007669"/>
    <property type="project" value="InterPro"/>
</dbReference>
<keyword evidence="3" id="KW-0645">Protease</keyword>
<feature type="region of interest" description="Disordered" evidence="4">
    <location>
        <begin position="450"/>
        <end position="527"/>
    </location>
</feature>
<proteinExistence type="inferred from homology"/>
<dbReference type="InterPro" id="IPR043504">
    <property type="entry name" value="Peptidase_S1_PA_chymotrypsin"/>
</dbReference>
<dbReference type="PROSITE" id="PS50240">
    <property type="entry name" value="TRYPSIN_DOM"/>
    <property type="match status" value="1"/>
</dbReference>
<dbReference type="InterPro" id="IPR001314">
    <property type="entry name" value="Peptidase_S1A"/>
</dbReference>
<comment type="similarity">
    <text evidence="2">Belongs to the peptidase S1 family. CLIP subfamily.</text>
</comment>
<dbReference type="CDD" id="cd00190">
    <property type="entry name" value="Tryp_SPc"/>
    <property type="match status" value="1"/>
</dbReference>
<feature type="region of interest" description="Disordered" evidence="4">
    <location>
        <begin position="539"/>
        <end position="569"/>
    </location>
</feature>
<dbReference type="PROSITE" id="PS00134">
    <property type="entry name" value="TRYPSIN_HIS"/>
    <property type="match status" value="1"/>
</dbReference>
<evidence type="ECO:0000313" key="6">
    <source>
        <dbReference type="Proteomes" id="UP000694867"/>
    </source>
</evidence>
<keyword evidence="3" id="KW-0378">Hydrolase</keyword>
<keyword evidence="1" id="KW-1015">Disulfide bond</keyword>
<feature type="compositionally biased region" description="Basic and acidic residues" evidence="4">
    <location>
        <begin position="452"/>
        <end position="479"/>
    </location>
</feature>
<dbReference type="InterPro" id="IPR018114">
    <property type="entry name" value="TRYPSIN_HIS"/>
</dbReference>
<gene>
    <name evidence="7" type="primary">LOC108864188</name>
</gene>
<dbReference type="Gene3D" id="2.40.10.10">
    <property type="entry name" value="Trypsin-like serine proteases"/>
    <property type="match status" value="1"/>
</dbReference>
<dbReference type="GO" id="GO:0006508">
    <property type="term" value="P:proteolysis"/>
    <property type="evidence" value="ECO:0007669"/>
    <property type="project" value="UniProtKB-KW"/>
</dbReference>
<dbReference type="AlphaFoldDB" id="A0AAJ7L595"/>
<evidence type="ECO:0000313" key="7">
    <source>
        <dbReference type="RefSeq" id="XP_018494825.1"/>
    </source>
</evidence>
<dbReference type="InterPro" id="IPR009003">
    <property type="entry name" value="Peptidase_S1_PA"/>
</dbReference>
<feature type="compositionally biased region" description="Polar residues" evidence="4">
    <location>
        <begin position="480"/>
        <end position="490"/>
    </location>
</feature>
<evidence type="ECO:0000256" key="3">
    <source>
        <dbReference type="RuleBase" id="RU363034"/>
    </source>
</evidence>
<dbReference type="Proteomes" id="UP000694867">
    <property type="component" value="Unplaced"/>
</dbReference>
<dbReference type="PRINTS" id="PR00722">
    <property type="entry name" value="CHYMOTRYPSIN"/>
</dbReference>
<dbReference type="RefSeq" id="XP_018494825.1">
    <property type="nucleotide sequence ID" value="XM_018639309.1"/>
</dbReference>
<dbReference type="InterPro" id="IPR051487">
    <property type="entry name" value="Ser/Thr_Proteases_Immune/Dev"/>
</dbReference>
<dbReference type="PANTHER" id="PTHR24256">
    <property type="entry name" value="TRYPTASE-RELATED"/>
    <property type="match status" value="1"/>
</dbReference>
<dbReference type="Pfam" id="PF00089">
    <property type="entry name" value="Trypsin"/>
    <property type="match status" value="1"/>
</dbReference>
<dbReference type="InterPro" id="IPR033116">
    <property type="entry name" value="TRYPSIN_SER"/>
</dbReference>
<dbReference type="SUPFAM" id="SSF50494">
    <property type="entry name" value="Trypsin-like serine proteases"/>
    <property type="match status" value="1"/>
</dbReference>
<organism evidence="6 7">
    <name type="scientific">Galendromus occidentalis</name>
    <name type="common">western predatory mite</name>
    <dbReference type="NCBI Taxonomy" id="34638"/>
    <lineage>
        <taxon>Eukaryota</taxon>
        <taxon>Metazoa</taxon>
        <taxon>Ecdysozoa</taxon>
        <taxon>Arthropoda</taxon>
        <taxon>Chelicerata</taxon>
        <taxon>Arachnida</taxon>
        <taxon>Acari</taxon>
        <taxon>Parasitiformes</taxon>
        <taxon>Mesostigmata</taxon>
        <taxon>Gamasina</taxon>
        <taxon>Phytoseioidea</taxon>
        <taxon>Phytoseiidae</taxon>
        <taxon>Typhlodrominae</taxon>
        <taxon>Galendromus</taxon>
    </lineage>
</organism>
<name>A0AAJ7L595_9ACAR</name>
<dbReference type="PROSITE" id="PS00135">
    <property type="entry name" value="TRYPSIN_SER"/>
    <property type="match status" value="1"/>
</dbReference>
<evidence type="ECO:0000256" key="1">
    <source>
        <dbReference type="ARBA" id="ARBA00023157"/>
    </source>
</evidence>
<accession>A0AAJ7L595</accession>